<evidence type="ECO:0000256" key="9">
    <source>
        <dbReference type="ARBA" id="ARBA00023136"/>
    </source>
</evidence>
<dbReference type="EMBL" id="PGGM01000013">
    <property type="protein sequence ID" value="PSH61357.1"/>
    <property type="molecule type" value="Genomic_DNA"/>
</dbReference>
<dbReference type="Pfam" id="PF00005">
    <property type="entry name" value="ABC_tran"/>
    <property type="match status" value="1"/>
</dbReference>
<name>A0A2P7B4F8_9HYPH</name>
<dbReference type="OrthoDB" id="9815712at2"/>
<dbReference type="GO" id="GO:0016887">
    <property type="term" value="F:ATP hydrolysis activity"/>
    <property type="evidence" value="ECO:0007669"/>
    <property type="project" value="InterPro"/>
</dbReference>
<dbReference type="PANTHER" id="PTHR43297">
    <property type="entry name" value="OLIGOPEPTIDE TRANSPORT ATP-BINDING PROTEIN APPD"/>
    <property type="match status" value="1"/>
</dbReference>
<sequence>MSEPYLRIRNLTVDYGGTAALQDVSLQLAKGGRLALIGESGSGKSTLAMAIAGLLPRRARSGGTIEFPALPRQPSLGKDIGVLFQDPSGSLDPVMTIGDQIAEVVMTHRGLSWISARLMAAELLDRVHIPKPLSRLNSYPHEFSGGQKQRIALAAALAGNPSLLIADEPTSALDTVVQRHIVNLLDELVRDNGLTLLFVTHDIALASERADTIGVLYKGKLVECGPTAGVLGEPEHAYTKALIATHISLDMPRRKRLAEINADGLQ</sequence>
<dbReference type="GO" id="GO:0005886">
    <property type="term" value="C:plasma membrane"/>
    <property type="evidence" value="ECO:0007669"/>
    <property type="project" value="UniProtKB-SubCell"/>
</dbReference>
<keyword evidence="3" id="KW-0813">Transport</keyword>
<comment type="similarity">
    <text evidence="2">Belongs to the ABC transporter superfamily.</text>
</comment>
<dbReference type="InterPro" id="IPR027417">
    <property type="entry name" value="P-loop_NTPase"/>
</dbReference>
<dbReference type="Gene3D" id="3.40.50.300">
    <property type="entry name" value="P-loop containing nucleotide triphosphate hydrolases"/>
    <property type="match status" value="1"/>
</dbReference>
<keyword evidence="12" id="KW-1185">Reference proteome</keyword>
<keyword evidence="4" id="KW-1003">Cell membrane</keyword>
<organism evidence="11 12">
    <name type="scientific">Phyllobacterium sophorae</name>
    <dbReference type="NCBI Taxonomy" id="1520277"/>
    <lineage>
        <taxon>Bacteria</taxon>
        <taxon>Pseudomonadati</taxon>
        <taxon>Pseudomonadota</taxon>
        <taxon>Alphaproteobacteria</taxon>
        <taxon>Hyphomicrobiales</taxon>
        <taxon>Phyllobacteriaceae</taxon>
        <taxon>Phyllobacterium</taxon>
    </lineage>
</organism>
<accession>A0A2P7B4F8</accession>
<keyword evidence="7 11" id="KW-0067">ATP-binding</keyword>
<dbReference type="PROSITE" id="PS00211">
    <property type="entry name" value="ABC_TRANSPORTER_1"/>
    <property type="match status" value="1"/>
</dbReference>
<dbReference type="GO" id="GO:0005524">
    <property type="term" value="F:ATP binding"/>
    <property type="evidence" value="ECO:0007669"/>
    <property type="project" value="UniProtKB-KW"/>
</dbReference>
<dbReference type="Proteomes" id="UP000241764">
    <property type="component" value="Unassembled WGS sequence"/>
</dbReference>
<dbReference type="CDD" id="cd03257">
    <property type="entry name" value="ABC_NikE_OppD_transporters"/>
    <property type="match status" value="1"/>
</dbReference>
<dbReference type="PROSITE" id="PS50893">
    <property type="entry name" value="ABC_TRANSPORTER_2"/>
    <property type="match status" value="1"/>
</dbReference>
<protein>
    <submittedName>
        <fullName evidence="11">ABC transporter ATP-binding protein</fullName>
    </submittedName>
</protein>
<evidence type="ECO:0000256" key="8">
    <source>
        <dbReference type="ARBA" id="ARBA00022967"/>
    </source>
</evidence>
<comment type="subcellular location">
    <subcellularLocation>
        <location evidence="1">Cell inner membrane</location>
        <topology evidence="1">Peripheral membrane protein</topology>
    </subcellularLocation>
</comment>
<dbReference type="RefSeq" id="WP_106666476.1">
    <property type="nucleotide sequence ID" value="NZ_PGGM01000013.1"/>
</dbReference>
<evidence type="ECO:0000256" key="3">
    <source>
        <dbReference type="ARBA" id="ARBA00022448"/>
    </source>
</evidence>
<dbReference type="InterPro" id="IPR003593">
    <property type="entry name" value="AAA+_ATPase"/>
</dbReference>
<evidence type="ECO:0000313" key="11">
    <source>
        <dbReference type="EMBL" id="PSH61357.1"/>
    </source>
</evidence>
<evidence type="ECO:0000256" key="1">
    <source>
        <dbReference type="ARBA" id="ARBA00004417"/>
    </source>
</evidence>
<dbReference type="AlphaFoldDB" id="A0A2P7B4F8"/>
<evidence type="ECO:0000256" key="2">
    <source>
        <dbReference type="ARBA" id="ARBA00005417"/>
    </source>
</evidence>
<keyword evidence="8" id="KW-1278">Translocase</keyword>
<evidence type="ECO:0000256" key="6">
    <source>
        <dbReference type="ARBA" id="ARBA00022741"/>
    </source>
</evidence>
<evidence type="ECO:0000256" key="4">
    <source>
        <dbReference type="ARBA" id="ARBA00022475"/>
    </source>
</evidence>
<evidence type="ECO:0000256" key="7">
    <source>
        <dbReference type="ARBA" id="ARBA00022840"/>
    </source>
</evidence>
<reference evidence="12" key="1">
    <citation type="submission" date="2017-11" db="EMBL/GenBank/DDBJ databases">
        <authorList>
            <person name="Kuznetsova I."/>
            <person name="Sazanova A."/>
            <person name="Chirak E."/>
            <person name="Safronova V."/>
            <person name="Willems A."/>
        </authorList>
    </citation>
    <scope>NUCLEOTIDE SEQUENCE [LARGE SCALE GENOMIC DNA]</scope>
    <source>
        <strain evidence="12">CCBAU 03422</strain>
    </source>
</reference>
<keyword evidence="6" id="KW-0547">Nucleotide-binding</keyword>
<gene>
    <name evidence="11" type="ORF">CU103_23630</name>
</gene>
<feature type="domain" description="ABC transporter" evidence="10">
    <location>
        <begin position="6"/>
        <end position="243"/>
    </location>
</feature>
<proteinExistence type="inferred from homology"/>
<evidence type="ECO:0000256" key="5">
    <source>
        <dbReference type="ARBA" id="ARBA00022519"/>
    </source>
</evidence>
<dbReference type="SUPFAM" id="SSF52540">
    <property type="entry name" value="P-loop containing nucleoside triphosphate hydrolases"/>
    <property type="match status" value="1"/>
</dbReference>
<comment type="caution">
    <text evidence="11">The sequence shown here is derived from an EMBL/GenBank/DDBJ whole genome shotgun (WGS) entry which is preliminary data.</text>
</comment>
<dbReference type="InterPro" id="IPR050388">
    <property type="entry name" value="ABC_Ni/Peptide_Import"/>
</dbReference>
<keyword evidence="9" id="KW-0472">Membrane</keyword>
<keyword evidence="5" id="KW-0997">Cell inner membrane</keyword>
<evidence type="ECO:0000313" key="12">
    <source>
        <dbReference type="Proteomes" id="UP000241764"/>
    </source>
</evidence>
<dbReference type="PANTHER" id="PTHR43297:SF14">
    <property type="entry name" value="ATPASE AAA-TYPE CORE DOMAIN-CONTAINING PROTEIN"/>
    <property type="match status" value="1"/>
</dbReference>
<dbReference type="SMART" id="SM00382">
    <property type="entry name" value="AAA"/>
    <property type="match status" value="1"/>
</dbReference>
<evidence type="ECO:0000259" key="10">
    <source>
        <dbReference type="PROSITE" id="PS50893"/>
    </source>
</evidence>
<dbReference type="InterPro" id="IPR017871">
    <property type="entry name" value="ABC_transporter-like_CS"/>
</dbReference>
<dbReference type="InterPro" id="IPR003439">
    <property type="entry name" value="ABC_transporter-like_ATP-bd"/>
</dbReference>